<accession>A0A9Q7E8K8</accession>
<sequence>MPKKNGWYYAATDAAGAYGWGSAGSALGPLGTAVGIVIGGVGTSAWNWYWDQPSIVYPPDDKFAQHFENLNQQVGFTHNKFIVEFVTDNVNKFKDSTDFATALHNSLVNKITATFSIAIQDIESIFNDKKLVSDLDKFSPTFNETSDTSIFIEEIVSIVQENYKDDKIPSYFKKILIETANAKNLEIETFFDTKIEEVKQDKTLNELEQEIHFNALNTFKYALALWNRNVK</sequence>
<protein>
    <submittedName>
        <fullName evidence="1">Uncharacterized protein</fullName>
    </submittedName>
</protein>
<name>A0A9Q7E8K8_MYROD</name>
<evidence type="ECO:0000313" key="1">
    <source>
        <dbReference type="EMBL" id="QQU00751.1"/>
    </source>
</evidence>
<organism evidence="1 2">
    <name type="scientific">Myroides odoratus</name>
    <name type="common">Flavobacterium odoratum</name>
    <dbReference type="NCBI Taxonomy" id="256"/>
    <lineage>
        <taxon>Bacteria</taxon>
        <taxon>Pseudomonadati</taxon>
        <taxon>Bacteroidota</taxon>
        <taxon>Flavobacteriia</taxon>
        <taxon>Flavobacteriales</taxon>
        <taxon>Flavobacteriaceae</taxon>
        <taxon>Myroides</taxon>
    </lineage>
</organism>
<proteinExistence type="predicted"/>
<gene>
    <name evidence="1" type="ORF">I6I88_03010</name>
</gene>
<dbReference type="GeneID" id="93526605"/>
<dbReference type="AlphaFoldDB" id="A0A9Q7E8K8"/>
<dbReference type="RefSeq" id="WP_002990449.1">
    <property type="nucleotide sequence ID" value="NZ_CP068108.1"/>
</dbReference>
<reference evidence="1 2" key="1">
    <citation type="submission" date="2021-01" db="EMBL/GenBank/DDBJ databases">
        <title>FDA dAtabase for Regulatory Grade micrObial Sequences (FDA-ARGOS): Supporting development and validation of Infectious Disease Dx tests.</title>
        <authorList>
            <person name="Sproer C."/>
            <person name="Gronow S."/>
            <person name="Severitt S."/>
            <person name="Schroder I."/>
            <person name="Tallon L."/>
            <person name="Sadzewicz L."/>
            <person name="Zhao X."/>
            <person name="Boylan J."/>
            <person name="Ott S."/>
            <person name="Bowen H."/>
            <person name="Vavikolanu K."/>
            <person name="Mehta A."/>
            <person name="Aluvathingal J."/>
            <person name="Nadendla S."/>
            <person name="Lowell S."/>
            <person name="Myers T."/>
            <person name="Yan Y."/>
            <person name="Sichtig H."/>
        </authorList>
    </citation>
    <scope>NUCLEOTIDE SEQUENCE [LARGE SCALE GENOMIC DNA]</scope>
    <source>
        <strain evidence="1 2">FDAARGOS_1131</strain>
    </source>
</reference>
<dbReference type="Proteomes" id="UP000596202">
    <property type="component" value="Chromosome"/>
</dbReference>
<dbReference type="EMBL" id="CP068108">
    <property type="protein sequence ID" value="QQU00751.1"/>
    <property type="molecule type" value="Genomic_DNA"/>
</dbReference>
<evidence type="ECO:0000313" key="2">
    <source>
        <dbReference type="Proteomes" id="UP000596202"/>
    </source>
</evidence>